<reference evidence="1 2" key="1">
    <citation type="submission" date="2017-06" db="EMBL/GenBank/DDBJ databases">
        <authorList>
            <person name="Kim H.J."/>
            <person name="Triplett B.A."/>
        </authorList>
    </citation>
    <scope>NUCLEOTIDE SEQUENCE [LARGE SCALE GENOMIC DNA]</scope>
    <source>
        <strain evidence="1 2">DSM 13116</strain>
    </source>
</reference>
<dbReference type="OrthoDB" id="307112at2"/>
<evidence type="ECO:0008006" key="3">
    <source>
        <dbReference type="Google" id="ProtNLM"/>
    </source>
</evidence>
<protein>
    <recommendedName>
        <fullName evidence="3">Nucleotidyltransferase domain-containing protein</fullName>
    </recommendedName>
</protein>
<dbReference type="RefSeq" id="WP_089273256.1">
    <property type="nucleotide sequence ID" value="NZ_FZOC01000002.1"/>
</dbReference>
<name>A0A238ZGU0_9BACT</name>
<dbReference type="EMBL" id="FZOC01000002">
    <property type="protein sequence ID" value="SNR81923.1"/>
    <property type="molecule type" value="Genomic_DNA"/>
</dbReference>
<accession>A0A238ZGU0</accession>
<organism evidence="1 2">
    <name type="scientific">Humidesulfovibrio mexicanus</name>
    <dbReference type="NCBI Taxonomy" id="147047"/>
    <lineage>
        <taxon>Bacteria</taxon>
        <taxon>Pseudomonadati</taxon>
        <taxon>Thermodesulfobacteriota</taxon>
        <taxon>Desulfovibrionia</taxon>
        <taxon>Desulfovibrionales</taxon>
        <taxon>Desulfovibrionaceae</taxon>
        <taxon>Humidesulfovibrio</taxon>
    </lineage>
</organism>
<dbReference type="AlphaFoldDB" id="A0A238ZGU0"/>
<dbReference type="Proteomes" id="UP000198324">
    <property type="component" value="Unassembled WGS sequence"/>
</dbReference>
<evidence type="ECO:0000313" key="1">
    <source>
        <dbReference type="EMBL" id="SNR81923.1"/>
    </source>
</evidence>
<evidence type="ECO:0000313" key="2">
    <source>
        <dbReference type="Proteomes" id="UP000198324"/>
    </source>
</evidence>
<proteinExistence type="predicted"/>
<gene>
    <name evidence="1" type="ORF">SAMN04488503_1488</name>
</gene>
<sequence length="211" mass="23217">MSPAAQHHLDTLLERSARLARQAEDIMATLRVRELWGRLGHVVLVGSARYGLLNTPNIDFEIYVEQPNAAAGAAIMTEIAAAPGVTGLVHHDFLDTSDPGLYWRLDYLAQDGERWDFDIWLVPFSHPFAGMAEAFSQAMEQTLTPETRATILLLKAELAARAANSGTSRPRGIDICKAVLQGCVHNAEGFDAWLRLNPPPEMETWRPGCTG</sequence>
<keyword evidence="2" id="KW-1185">Reference proteome</keyword>